<evidence type="ECO:0000256" key="4">
    <source>
        <dbReference type="ARBA" id="ARBA00022741"/>
    </source>
</evidence>
<dbReference type="GO" id="GO:0071555">
    <property type="term" value="P:cell wall organization"/>
    <property type="evidence" value="ECO:0007669"/>
    <property type="project" value="UniProtKB-KW"/>
</dbReference>
<dbReference type="GO" id="GO:0009252">
    <property type="term" value="P:peptidoglycan biosynthetic process"/>
    <property type="evidence" value="ECO:0007669"/>
    <property type="project" value="UniProtKB-UniRule"/>
</dbReference>
<evidence type="ECO:0000256" key="8">
    <source>
        <dbReference type="ARBA" id="ARBA00023306"/>
    </source>
</evidence>
<keyword evidence="4 10" id="KW-0547">Nucleotide-binding</keyword>
<keyword evidence="9 10" id="KW-0961">Cell wall biogenesis/degradation</keyword>
<dbReference type="PANTHER" id="PTHR43024">
    <property type="entry name" value="UDP-N-ACETYLMURAMOYL-TRIPEPTIDE--D-ALANYL-D-ALANINE LIGASE"/>
    <property type="match status" value="1"/>
</dbReference>
<dbReference type="InterPro" id="IPR004101">
    <property type="entry name" value="Mur_ligase_C"/>
</dbReference>
<dbReference type="EC" id="6.3.2.10" evidence="10 11"/>
<evidence type="ECO:0000256" key="11">
    <source>
        <dbReference type="RuleBase" id="RU004136"/>
    </source>
</evidence>
<organism evidence="15">
    <name type="scientific">Bifidobacterium dentium</name>
    <dbReference type="NCBI Taxonomy" id="1689"/>
    <lineage>
        <taxon>Bacteria</taxon>
        <taxon>Bacillati</taxon>
        <taxon>Actinomycetota</taxon>
        <taxon>Actinomycetes</taxon>
        <taxon>Bifidobacteriales</taxon>
        <taxon>Bifidobacteriaceae</taxon>
        <taxon>Bifidobacterium</taxon>
    </lineage>
</organism>
<dbReference type="Gene3D" id="3.90.190.20">
    <property type="entry name" value="Mur ligase, C-terminal domain"/>
    <property type="match status" value="1"/>
</dbReference>
<dbReference type="GO" id="GO:0047480">
    <property type="term" value="F:UDP-N-acetylmuramoyl-tripeptide-D-alanyl-D-alanine ligase activity"/>
    <property type="evidence" value="ECO:0007669"/>
    <property type="project" value="UniProtKB-UniRule"/>
</dbReference>
<evidence type="ECO:0000259" key="14">
    <source>
        <dbReference type="Pfam" id="PF08245"/>
    </source>
</evidence>
<comment type="similarity">
    <text evidence="10">Belongs to the MurCDEF family. MurF subfamily.</text>
</comment>
<dbReference type="InterPro" id="IPR051046">
    <property type="entry name" value="MurCDEF_CellWall_CoF430Synth"/>
</dbReference>
<dbReference type="GO" id="GO:0008360">
    <property type="term" value="P:regulation of cell shape"/>
    <property type="evidence" value="ECO:0007669"/>
    <property type="project" value="UniProtKB-KW"/>
</dbReference>
<dbReference type="SUPFAM" id="SSF53244">
    <property type="entry name" value="MurD-like peptide ligases, peptide-binding domain"/>
    <property type="match status" value="1"/>
</dbReference>
<comment type="pathway">
    <text evidence="10 11">Cell wall biogenesis; peptidoglycan biosynthesis.</text>
</comment>
<keyword evidence="8 10" id="KW-0131">Cell cycle</keyword>
<dbReference type="EMBL" id="CACRSP010000004">
    <property type="protein sequence ID" value="VYT01072.1"/>
    <property type="molecule type" value="Genomic_DNA"/>
</dbReference>
<evidence type="ECO:0000256" key="9">
    <source>
        <dbReference type="ARBA" id="ARBA00023316"/>
    </source>
</evidence>
<dbReference type="AlphaFoldDB" id="A0A6N2T943"/>
<accession>A0A6N2T943</accession>
<dbReference type="SUPFAM" id="SSF63418">
    <property type="entry name" value="MurE/MurF N-terminal domain"/>
    <property type="match status" value="1"/>
</dbReference>
<dbReference type="HAMAP" id="MF_02019">
    <property type="entry name" value="MurF"/>
    <property type="match status" value="1"/>
</dbReference>
<feature type="domain" description="Mur ligase C-terminal" evidence="13">
    <location>
        <begin position="346"/>
        <end position="481"/>
    </location>
</feature>
<dbReference type="PANTHER" id="PTHR43024:SF1">
    <property type="entry name" value="UDP-N-ACETYLMURAMOYL-TRIPEPTIDE--D-ALANYL-D-ALANINE LIGASE"/>
    <property type="match status" value="1"/>
</dbReference>
<dbReference type="InterPro" id="IPR000713">
    <property type="entry name" value="Mur_ligase_N"/>
</dbReference>
<protein>
    <recommendedName>
        <fullName evidence="10 11">UDP-N-acetylmuramoyl-tripeptide--D-alanyl-D-alanine ligase</fullName>
        <ecNumber evidence="10 11">6.3.2.10</ecNumber>
    </recommendedName>
    <alternativeName>
        <fullName evidence="10">D-alanyl-D-alanine-adding enzyme</fullName>
    </alternativeName>
</protein>
<comment type="catalytic activity">
    <reaction evidence="10 11">
        <text>D-alanyl-D-alanine + UDP-N-acetyl-alpha-D-muramoyl-L-alanyl-gamma-D-glutamyl-meso-2,6-diaminopimelate + ATP = UDP-N-acetyl-alpha-D-muramoyl-L-alanyl-gamma-D-glutamyl-meso-2,6-diaminopimeloyl-D-alanyl-D-alanine + ADP + phosphate + H(+)</text>
        <dbReference type="Rhea" id="RHEA:28374"/>
        <dbReference type="ChEBI" id="CHEBI:15378"/>
        <dbReference type="ChEBI" id="CHEBI:30616"/>
        <dbReference type="ChEBI" id="CHEBI:43474"/>
        <dbReference type="ChEBI" id="CHEBI:57822"/>
        <dbReference type="ChEBI" id="CHEBI:61386"/>
        <dbReference type="ChEBI" id="CHEBI:83905"/>
        <dbReference type="ChEBI" id="CHEBI:456216"/>
        <dbReference type="EC" id="6.3.2.10"/>
    </reaction>
</comment>
<dbReference type="InterPro" id="IPR035911">
    <property type="entry name" value="MurE/MurF_N"/>
</dbReference>
<dbReference type="InterPro" id="IPR036615">
    <property type="entry name" value="Mur_ligase_C_dom_sf"/>
</dbReference>
<comment type="function">
    <text evidence="10 11">Involved in cell wall formation. Catalyzes the final step in the synthesis of UDP-N-acetylmuramoyl-pentapeptide, the precursor of murein.</text>
</comment>
<evidence type="ECO:0000256" key="5">
    <source>
        <dbReference type="ARBA" id="ARBA00022840"/>
    </source>
</evidence>
<evidence type="ECO:0000256" key="6">
    <source>
        <dbReference type="ARBA" id="ARBA00022960"/>
    </source>
</evidence>
<dbReference type="GO" id="GO:0005737">
    <property type="term" value="C:cytoplasm"/>
    <property type="evidence" value="ECO:0007669"/>
    <property type="project" value="UniProtKB-SubCell"/>
</dbReference>
<feature type="domain" description="Mur ligase central" evidence="14">
    <location>
        <begin position="123"/>
        <end position="315"/>
    </location>
</feature>
<evidence type="ECO:0000259" key="12">
    <source>
        <dbReference type="Pfam" id="PF01225"/>
    </source>
</evidence>
<dbReference type="InterPro" id="IPR036565">
    <property type="entry name" value="Mur-like_cat_sf"/>
</dbReference>
<keyword evidence="7 10" id="KW-0573">Peptidoglycan synthesis</keyword>
<dbReference type="Pfam" id="PF01225">
    <property type="entry name" value="Mur_ligase"/>
    <property type="match status" value="1"/>
</dbReference>
<dbReference type="GO" id="GO:0005524">
    <property type="term" value="F:ATP binding"/>
    <property type="evidence" value="ECO:0007669"/>
    <property type="project" value="UniProtKB-UniRule"/>
</dbReference>
<evidence type="ECO:0000256" key="1">
    <source>
        <dbReference type="ARBA" id="ARBA00022490"/>
    </source>
</evidence>
<comment type="subcellular location">
    <subcellularLocation>
        <location evidence="10 11">Cytoplasm</location>
    </subcellularLocation>
</comment>
<keyword evidence="2 10" id="KW-0436">Ligase</keyword>
<dbReference type="Pfam" id="PF08245">
    <property type="entry name" value="Mur_ligase_M"/>
    <property type="match status" value="1"/>
</dbReference>
<evidence type="ECO:0000256" key="7">
    <source>
        <dbReference type="ARBA" id="ARBA00022984"/>
    </source>
</evidence>
<evidence type="ECO:0000256" key="3">
    <source>
        <dbReference type="ARBA" id="ARBA00022618"/>
    </source>
</evidence>
<dbReference type="InterPro" id="IPR013221">
    <property type="entry name" value="Mur_ligase_cen"/>
</dbReference>
<dbReference type="Gene3D" id="3.40.1190.10">
    <property type="entry name" value="Mur-like, catalytic domain"/>
    <property type="match status" value="1"/>
</dbReference>
<keyword evidence="6 10" id="KW-0133">Cell shape</keyword>
<feature type="binding site" evidence="10">
    <location>
        <begin position="125"/>
        <end position="131"/>
    </location>
    <ligand>
        <name>ATP</name>
        <dbReference type="ChEBI" id="CHEBI:30616"/>
    </ligand>
</feature>
<evidence type="ECO:0000256" key="2">
    <source>
        <dbReference type="ARBA" id="ARBA00022598"/>
    </source>
</evidence>
<dbReference type="Gene3D" id="3.40.1390.10">
    <property type="entry name" value="MurE/MurF, N-terminal domain"/>
    <property type="match status" value="1"/>
</dbReference>
<dbReference type="InterPro" id="IPR005863">
    <property type="entry name" value="UDP-N-AcMur_synth"/>
</dbReference>
<evidence type="ECO:0000313" key="15">
    <source>
        <dbReference type="EMBL" id="VYT01072.1"/>
    </source>
</evidence>
<evidence type="ECO:0000259" key="13">
    <source>
        <dbReference type="Pfam" id="PF02875"/>
    </source>
</evidence>
<keyword evidence="3 10" id="KW-0132">Cell division</keyword>
<dbReference type="GO" id="GO:0051301">
    <property type="term" value="P:cell division"/>
    <property type="evidence" value="ECO:0007669"/>
    <property type="project" value="UniProtKB-KW"/>
</dbReference>
<keyword evidence="5 10" id="KW-0067">ATP-binding</keyword>
<proteinExistence type="inferred from homology"/>
<dbReference type="NCBIfam" id="TIGR01143">
    <property type="entry name" value="murF"/>
    <property type="match status" value="1"/>
</dbReference>
<reference evidence="15" key="1">
    <citation type="submission" date="2019-11" db="EMBL/GenBank/DDBJ databases">
        <authorList>
            <person name="Feng L."/>
        </authorList>
    </citation>
    <scope>NUCLEOTIDE SEQUENCE</scope>
    <source>
        <strain evidence="15">BdentiumLFYP24</strain>
    </source>
</reference>
<sequence>MNSNPTMMPMGLAEIEQAVHGRLVAAEGIASNGAMATSACSDSRQVREGSVFVAIAGERVDGHDFVSKVGAQGAVAALVDHEVADAGVPQIVVDDTVRALGELAKHNLERRRAIGSPFTVIGITGSVGKTTTKDLMASLLSAMGETVAPVGSFNNEIGLPLTALKVNAGTRFLVAEMGANHVGEIANLTSLVPPDIAVVLKVGVAHLGEFGSAERIAQAKSEIVKGLVPGGVTVLNANDEHVAAMSGIAPGEVLWFGLPQRRTPDRMVAAENVRCDELDHPSFELRDAEGECAKVNLGICGMHNVMNALAAATVAHRLGMPLDRIAAGLADVKRISPHRMAVSAIVKPEARFTLIDDSFNANPDSMKAGLDGLIRWHANDERQPFRIAVLGAMLELGPDERALHEQVGSYAVQGGVDALIAVGSRGDDALDALAEAMAQGGKQVGDVRCAVDWAHDIDQADALVSRLATEHAGTVVLLKGSHASGLSALAERWQPFAAE</sequence>
<gene>
    <name evidence="10 15" type="primary">murF</name>
    <name evidence="15" type="ORF">BDLFYP24_01845</name>
</gene>
<evidence type="ECO:0000256" key="10">
    <source>
        <dbReference type="HAMAP-Rule" id="MF_02019"/>
    </source>
</evidence>
<dbReference type="SUPFAM" id="SSF53623">
    <property type="entry name" value="MurD-like peptide ligases, catalytic domain"/>
    <property type="match status" value="1"/>
</dbReference>
<keyword evidence="1 10" id="KW-0963">Cytoplasm</keyword>
<dbReference type="Pfam" id="PF02875">
    <property type="entry name" value="Mur_ligase_C"/>
    <property type="match status" value="1"/>
</dbReference>
<feature type="domain" description="Mur ligase N-terminal catalytic" evidence="12">
    <location>
        <begin position="42"/>
        <end position="106"/>
    </location>
</feature>
<name>A0A6N2T943_9BIFI</name>
<dbReference type="UniPathway" id="UPA00219"/>